<proteinExistence type="predicted"/>
<evidence type="ECO:0000313" key="2">
    <source>
        <dbReference type="Proteomes" id="UP000708208"/>
    </source>
</evidence>
<dbReference type="Proteomes" id="UP000708208">
    <property type="component" value="Unassembled WGS sequence"/>
</dbReference>
<sequence length="126" mass="14449">MLKRYRISRNDIIIDTAFRIGKVGPKPRPIKIRLLYQSDADHILFKSKEKDSETRKAGIYVNEDVSVTEGKNRFLIRKEAQMAKQQGKTVETWRNTSAIIDGVIVEAKGGQIYRNGTEDPVPNRNF</sequence>
<gene>
    <name evidence="1" type="ORF">AFUS01_LOCUS35693</name>
</gene>
<protein>
    <submittedName>
        <fullName evidence="1">Uncharacterized protein</fullName>
    </submittedName>
</protein>
<dbReference type="AlphaFoldDB" id="A0A8J2LNF1"/>
<evidence type="ECO:0000313" key="1">
    <source>
        <dbReference type="EMBL" id="CAG7825590.1"/>
    </source>
</evidence>
<dbReference type="EMBL" id="CAJVCH010536849">
    <property type="protein sequence ID" value="CAG7825590.1"/>
    <property type="molecule type" value="Genomic_DNA"/>
</dbReference>
<keyword evidence="2" id="KW-1185">Reference proteome</keyword>
<reference evidence="1" key="1">
    <citation type="submission" date="2021-06" db="EMBL/GenBank/DDBJ databases">
        <authorList>
            <person name="Hodson N. C."/>
            <person name="Mongue J. A."/>
            <person name="Jaron S. K."/>
        </authorList>
    </citation>
    <scope>NUCLEOTIDE SEQUENCE</scope>
</reference>
<comment type="caution">
    <text evidence="1">The sequence shown here is derived from an EMBL/GenBank/DDBJ whole genome shotgun (WGS) entry which is preliminary data.</text>
</comment>
<organism evidence="1 2">
    <name type="scientific">Allacma fusca</name>
    <dbReference type="NCBI Taxonomy" id="39272"/>
    <lineage>
        <taxon>Eukaryota</taxon>
        <taxon>Metazoa</taxon>
        <taxon>Ecdysozoa</taxon>
        <taxon>Arthropoda</taxon>
        <taxon>Hexapoda</taxon>
        <taxon>Collembola</taxon>
        <taxon>Symphypleona</taxon>
        <taxon>Sminthuridae</taxon>
        <taxon>Allacma</taxon>
    </lineage>
</organism>
<name>A0A8J2LNF1_9HEXA</name>
<accession>A0A8J2LNF1</accession>